<gene>
    <name evidence="1" type="ORF">FMOSSE_LOCUS7803</name>
</gene>
<organism evidence="1 2">
    <name type="scientific">Funneliformis mosseae</name>
    <name type="common">Endomycorrhizal fungus</name>
    <name type="synonym">Glomus mosseae</name>
    <dbReference type="NCBI Taxonomy" id="27381"/>
    <lineage>
        <taxon>Eukaryota</taxon>
        <taxon>Fungi</taxon>
        <taxon>Fungi incertae sedis</taxon>
        <taxon>Mucoromycota</taxon>
        <taxon>Glomeromycotina</taxon>
        <taxon>Glomeromycetes</taxon>
        <taxon>Glomerales</taxon>
        <taxon>Glomeraceae</taxon>
        <taxon>Funneliformis</taxon>
    </lineage>
</organism>
<evidence type="ECO:0000313" key="2">
    <source>
        <dbReference type="Proteomes" id="UP000789375"/>
    </source>
</evidence>
<keyword evidence="2" id="KW-1185">Reference proteome</keyword>
<name>A0A9N9G2Z8_FUNMO</name>
<dbReference type="Proteomes" id="UP000789375">
    <property type="component" value="Unassembled WGS sequence"/>
</dbReference>
<evidence type="ECO:0000313" key="1">
    <source>
        <dbReference type="EMBL" id="CAG8578000.1"/>
    </source>
</evidence>
<dbReference type="EMBL" id="CAJVPP010001898">
    <property type="protein sequence ID" value="CAG8578000.1"/>
    <property type="molecule type" value="Genomic_DNA"/>
</dbReference>
<sequence>MDEVFLCRFYNDCVLNFKDRNLQGDRSDIQLFTFLGYLLLIAENCVNTIP</sequence>
<comment type="caution">
    <text evidence="1">The sequence shown here is derived from an EMBL/GenBank/DDBJ whole genome shotgun (WGS) entry which is preliminary data.</text>
</comment>
<reference evidence="1" key="1">
    <citation type="submission" date="2021-06" db="EMBL/GenBank/DDBJ databases">
        <authorList>
            <person name="Kallberg Y."/>
            <person name="Tangrot J."/>
            <person name="Rosling A."/>
        </authorList>
    </citation>
    <scope>NUCLEOTIDE SEQUENCE</scope>
    <source>
        <strain evidence="1">87-6 pot B 2015</strain>
    </source>
</reference>
<protein>
    <submittedName>
        <fullName evidence="1">7308_t:CDS:1</fullName>
    </submittedName>
</protein>
<proteinExistence type="predicted"/>
<dbReference type="AlphaFoldDB" id="A0A9N9G2Z8"/>
<accession>A0A9N9G2Z8</accession>